<dbReference type="Gene3D" id="3.30.70.330">
    <property type="match status" value="5"/>
</dbReference>
<evidence type="ECO:0000256" key="9">
    <source>
        <dbReference type="PROSITE-ProRule" id="PRU00176"/>
    </source>
</evidence>
<keyword evidence="8" id="KW-0687">Ribonucleoprotein</keyword>
<evidence type="ECO:0000256" key="7">
    <source>
        <dbReference type="ARBA" id="ARBA00023242"/>
    </source>
</evidence>
<dbReference type="InterPro" id="IPR000504">
    <property type="entry name" value="RRM_dom"/>
</dbReference>
<feature type="domain" description="RRM" evidence="11">
    <location>
        <begin position="711"/>
        <end position="788"/>
    </location>
</feature>
<evidence type="ECO:0000256" key="6">
    <source>
        <dbReference type="ARBA" id="ARBA00022884"/>
    </source>
</evidence>
<gene>
    <name evidence="12" type="ORF">J3D65DRAFT_265574</name>
</gene>
<dbReference type="Proteomes" id="UP001360953">
    <property type="component" value="Unassembled WGS sequence"/>
</dbReference>
<dbReference type="RefSeq" id="XP_066658011.1">
    <property type="nucleotide sequence ID" value="XM_066794925.1"/>
</dbReference>
<feature type="region of interest" description="Disordered" evidence="10">
    <location>
        <begin position="75"/>
        <end position="122"/>
    </location>
</feature>
<feature type="compositionally biased region" description="Low complexity" evidence="10">
    <location>
        <begin position="208"/>
        <end position="221"/>
    </location>
</feature>
<feature type="compositionally biased region" description="Acidic residues" evidence="10">
    <location>
        <begin position="164"/>
        <end position="175"/>
    </location>
</feature>
<protein>
    <recommendedName>
        <fullName evidence="3">Multiple RNA-binding domain-containing protein 1</fullName>
    </recommendedName>
</protein>
<comment type="subcellular location">
    <subcellularLocation>
        <location evidence="1">Nucleus</location>
    </subcellularLocation>
</comment>
<evidence type="ECO:0000256" key="3">
    <source>
        <dbReference type="ARBA" id="ARBA00013428"/>
    </source>
</evidence>
<feature type="domain" description="RRM" evidence="11">
    <location>
        <begin position="608"/>
        <end position="691"/>
    </location>
</feature>
<dbReference type="PANTHER" id="PTHR48039:SF5">
    <property type="entry name" value="RNA-BINDING PROTEIN 28"/>
    <property type="match status" value="1"/>
</dbReference>
<dbReference type="GeneID" id="92027831"/>
<keyword evidence="7" id="KW-0539">Nucleus</keyword>
<dbReference type="InterPro" id="IPR034482">
    <property type="entry name" value="Mrd1_RRM3"/>
</dbReference>
<dbReference type="Pfam" id="PF00076">
    <property type="entry name" value="RRM_1"/>
    <property type="match status" value="5"/>
</dbReference>
<proteinExistence type="inferred from homology"/>
<evidence type="ECO:0000256" key="10">
    <source>
        <dbReference type="SAM" id="MobiDB-lite"/>
    </source>
</evidence>
<keyword evidence="4" id="KW-0698">rRNA processing</keyword>
<dbReference type="SMART" id="SM00360">
    <property type="entry name" value="RRM"/>
    <property type="match status" value="5"/>
</dbReference>
<sequence length="835" mass="92226">MASSRIYVSNLPPTLSDAEFKKHFAQQDAITDAKLLAHRRIGFVGYKTPEAAAKAVKYFNKTFIRMSRIGVTLADPVGQAPEPRKRKRAPTAQVSDEKEHKSPASPENALKRKRGVDQEVASDPKLKEFMEVMKAPSKVKAWQNDDIQVDQTVGEPDTNVEAVQVEEAESDEEYQTVEKKPKRVSPPPPAEPIPAPKDTKETEPEASQPALEDAADAQAPAGPVTDDDWLRSKTSRLLGLVDDDEEEVTLRPKPTDVDEIANVSGNSHPKDVAHDVAQDVAQDQEEQSPDNKSSEQVETEIDKIHQTGRLFLRNLPYDVSEDEIRKAFRTHGDLEEVHVPLDPKTNSGKGFAYVLFQEPDHAVQAYEEMDGRIFQGRLLHILPAAAKRENKLDEFAISKLPLKKQKQIMRKAESSKTTFNWNSLYMNADSVMSSVADRLGVSKSELLDPTSADAAVKQAHAETHVIQETKAYFTQNGVDLDAFKHKARGDTAILVKNFPYGTKPDELKKMFEDHGKVTRFLMPPSGTIAVVEFASPPQARSAFASLAYRKIKDSILFLEKAPKDLFKEGIQPITAPGASLPSIEEGKVKLAASDLLAAPAAPEQIETSTLYVRNLNFATTTQRLAEVFKPLDGFVSATVRTKTDPKKPGQTLSMGFGFLEFRTKQQAQAALAAMDGYNLDGHQLSIKASHKGLDAAEERRREDKAKKAATTKIIIKNLPFQATKKDVRALFGAYGQLRSVRVPKKFDASARGFAFADFTTPREAENAMDALRSTHLLGRKLVLDFASEDPEDAEEEIAKMQKKVGTQVNKVALQNLTGAGRKKFNVAGNDDLDEA</sequence>
<evidence type="ECO:0000259" key="11">
    <source>
        <dbReference type="PROSITE" id="PS50102"/>
    </source>
</evidence>
<feature type="compositionally biased region" description="Pro residues" evidence="10">
    <location>
        <begin position="184"/>
        <end position="195"/>
    </location>
</feature>
<dbReference type="CDD" id="cd12568">
    <property type="entry name" value="RRM3_MRD1"/>
    <property type="match status" value="1"/>
</dbReference>
<dbReference type="SUPFAM" id="SSF54928">
    <property type="entry name" value="RNA-binding domain, RBD"/>
    <property type="match status" value="4"/>
</dbReference>
<feature type="region of interest" description="Disordered" evidence="10">
    <location>
        <begin position="143"/>
        <end position="271"/>
    </location>
</feature>
<reference evidence="12 13" key="1">
    <citation type="submission" date="2024-04" db="EMBL/GenBank/DDBJ databases">
        <title>Phyllosticta paracitricarpa is synonymous to the EU quarantine fungus P. citricarpa based on phylogenomic analyses.</title>
        <authorList>
            <consortium name="Lawrence Berkeley National Laboratory"/>
            <person name="Van ingen-buijs V.A."/>
            <person name="Van westerhoven A.C."/>
            <person name="Haridas S."/>
            <person name="Skiadas P."/>
            <person name="Martin F."/>
            <person name="Groenewald J.Z."/>
            <person name="Crous P.W."/>
            <person name="Seidl M.F."/>
        </authorList>
    </citation>
    <scope>NUCLEOTIDE SEQUENCE [LARGE SCALE GENOMIC DNA]</scope>
    <source>
        <strain evidence="12 13">CPC 17464</strain>
    </source>
</reference>
<organism evidence="12 13">
    <name type="scientific">Phyllosticta citribraziliensis</name>
    <dbReference type="NCBI Taxonomy" id="989973"/>
    <lineage>
        <taxon>Eukaryota</taxon>
        <taxon>Fungi</taxon>
        <taxon>Dikarya</taxon>
        <taxon>Ascomycota</taxon>
        <taxon>Pezizomycotina</taxon>
        <taxon>Dothideomycetes</taxon>
        <taxon>Dothideomycetes incertae sedis</taxon>
        <taxon>Botryosphaeriales</taxon>
        <taxon>Phyllostictaceae</taxon>
        <taxon>Phyllosticta</taxon>
    </lineage>
</organism>
<feature type="domain" description="RRM" evidence="11">
    <location>
        <begin position="491"/>
        <end position="563"/>
    </location>
</feature>
<comment type="caution">
    <text evidence="12">The sequence shown here is derived from an EMBL/GenBank/DDBJ whole genome shotgun (WGS) entry which is preliminary data.</text>
</comment>
<comment type="similarity">
    <text evidence="2">Belongs to the RRM MRD1 family.</text>
</comment>
<evidence type="ECO:0000256" key="1">
    <source>
        <dbReference type="ARBA" id="ARBA00004123"/>
    </source>
</evidence>
<dbReference type="PROSITE" id="PS50102">
    <property type="entry name" value="RRM"/>
    <property type="match status" value="5"/>
</dbReference>
<name>A0ABR1M2T2_9PEZI</name>
<keyword evidence="6 9" id="KW-0694">RNA-binding</keyword>
<evidence type="ECO:0000256" key="2">
    <source>
        <dbReference type="ARBA" id="ARBA00008033"/>
    </source>
</evidence>
<accession>A0ABR1M2T2</accession>
<feature type="domain" description="RRM" evidence="11">
    <location>
        <begin position="4"/>
        <end position="76"/>
    </location>
</feature>
<evidence type="ECO:0000256" key="5">
    <source>
        <dbReference type="ARBA" id="ARBA00022737"/>
    </source>
</evidence>
<keyword evidence="5" id="KW-0677">Repeat</keyword>
<keyword evidence="13" id="KW-1185">Reference proteome</keyword>
<feature type="domain" description="RRM" evidence="11">
    <location>
        <begin position="308"/>
        <end position="386"/>
    </location>
</feature>
<dbReference type="InterPro" id="IPR051945">
    <property type="entry name" value="RRM_MRD1_RNA_proc_ribogen"/>
</dbReference>
<evidence type="ECO:0000313" key="12">
    <source>
        <dbReference type="EMBL" id="KAK7541080.1"/>
    </source>
</evidence>
<evidence type="ECO:0000256" key="8">
    <source>
        <dbReference type="ARBA" id="ARBA00023274"/>
    </source>
</evidence>
<dbReference type="InterPro" id="IPR012677">
    <property type="entry name" value="Nucleotide-bd_a/b_plait_sf"/>
</dbReference>
<evidence type="ECO:0000256" key="4">
    <source>
        <dbReference type="ARBA" id="ARBA00022552"/>
    </source>
</evidence>
<dbReference type="EMBL" id="JBBPEH010000003">
    <property type="protein sequence ID" value="KAK7541080.1"/>
    <property type="molecule type" value="Genomic_DNA"/>
</dbReference>
<evidence type="ECO:0000313" key="13">
    <source>
        <dbReference type="Proteomes" id="UP001360953"/>
    </source>
</evidence>
<dbReference type="InterPro" id="IPR035979">
    <property type="entry name" value="RBD_domain_sf"/>
</dbReference>
<dbReference type="PANTHER" id="PTHR48039">
    <property type="entry name" value="RNA-BINDING MOTIF PROTEIN 14B"/>
    <property type="match status" value="1"/>
</dbReference>